<dbReference type="AlphaFoldDB" id="A0A6A9UWW0"/>
<comment type="caution">
    <text evidence="3">The sequence shown here is derived from an EMBL/GenBank/DDBJ whole genome shotgun (WGS) entry which is preliminary data.</text>
</comment>
<protein>
    <recommendedName>
        <fullName evidence="5">Dipeptidylpeptidase IV N-terminal domain-containing protein</fullName>
    </recommendedName>
</protein>
<feature type="transmembrane region" description="Helical" evidence="2">
    <location>
        <begin position="30"/>
        <end position="49"/>
    </location>
</feature>
<dbReference type="SUPFAM" id="SSF69304">
    <property type="entry name" value="Tricorn protease N-terminal domain"/>
    <property type="match status" value="1"/>
</dbReference>
<dbReference type="EMBL" id="WPCU01000010">
    <property type="protein sequence ID" value="MVA77436.1"/>
    <property type="molecule type" value="Genomic_DNA"/>
</dbReference>
<evidence type="ECO:0000313" key="3">
    <source>
        <dbReference type="EMBL" id="MVA77436.1"/>
    </source>
</evidence>
<evidence type="ECO:0008006" key="5">
    <source>
        <dbReference type="Google" id="ProtNLM"/>
    </source>
</evidence>
<evidence type="ECO:0000313" key="4">
    <source>
        <dbReference type="Proteomes" id="UP000435304"/>
    </source>
</evidence>
<dbReference type="Proteomes" id="UP000435304">
    <property type="component" value="Unassembled WGS sequence"/>
</dbReference>
<evidence type="ECO:0000256" key="2">
    <source>
        <dbReference type="SAM" id="Phobius"/>
    </source>
</evidence>
<feature type="region of interest" description="Disordered" evidence="1">
    <location>
        <begin position="1"/>
        <end position="25"/>
    </location>
</feature>
<evidence type="ECO:0000256" key="1">
    <source>
        <dbReference type="SAM" id="MobiDB-lite"/>
    </source>
</evidence>
<feature type="region of interest" description="Disordered" evidence="1">
    <location>
        <begin position="294"/>
        <end position="313"/>
    </location>
</feature>
<proteinExistence type="predicted"/>
<keyword evidence="2" id="KW-0812">Transmembrane</keyword>
<dbReference type="SUPFAM" id="SSF50969">
    <property type="entry name" value="YVTN repeat-like/Quinoprotein amine dehydrogenase"/>
    <property type="match status" value="1"/>
</dbReference>
<reference evidence="3 4" key="1">
    <citation type="submission" date="2019-12" db="EMBL/GenBank/DDBJ databases">
        <title>Auraticoccus cholistani sp. nov., an actinomycete isolated from soil of Cholistan desert.</title>
        <authorList>
            <person name="Cheema M.T."/>
        </authorList>
    </citation>
    <scope>NUCLEOTIDE SEQUENCE [LARGE SCALE GENOMIC DNA]</scope>
    <source>
        <strain evidence="3 4">F435</strain>
    </source>
</reference>
<keyword evidence="2" id="KW-0472">Membrane</keyword>
<keyword evidence="2" id="KW-1133">Transmembrane helix</keyword>
<feature type="compositionally biased region" description="Acidic residues" evidence="1">
    <location>
        <begin position="7"/>
        <end position="18"/>
    </location>
</feature>
<dbReference type="InterPro" id="IPR011044">
    <property type="entry name" value="Quino_amine_DH_bsu"/>
</dbReference>
<sequence length="403" mass="42360">MAAYGADPDDDDGVDVLDDGPPASGSGTRLLLLTAVVLLAALMTVVVVARTGERARPAPAPEPTATQDVRPSRSPSPSPSPDRPRPERVHDRLATAPMPDAAPTWELFVQDATYVHRINLASGERTRTRIEVAPQFATGGAFVPAPGGVLTYPGDSAHASWVPDDGPARVVPLTGPGERGLWTRVLPGPPGRVWVVRHDYQPAAYELASVGVTGWDGDPVRRLDAPGGGGWSGAVSDGSDGVLVPAAGGTWEVTPEGPRRISRGEVVAVGPRVQVLLDCDDTLVCSDHVRDRATGQQRRLAPARRDAGPGALGTTSPDGRWWAYWSVLPETRLVVVDLVTGEAVVQSGADASVDLTSTLAWTPDSSRLLALDGDGLRSVDPARGEERWVELPVPGAVRLALRG</sequence>
<keyword evidence="4" id="KW-1185">Reference proteome</keyword>
<organism evidence="3 4">
    <name type="scientific">Auraticoccus cholistanensis</name>
    <dbReference type="NCBI Taxonomy" id="2656650"/>
    <lineage>
        <taxon>Bacteria</taxon>
        <taxon>Bacillati</taxon>
        <taxon>Actinomycetota</taxon>
        <taxon>Actinomycetes</taxon>
        <taxon>Propionibacteriales</taxon>
        <taxon>Propionibacteriaceae</taxon>
        <taxon>Auraticoccus</taxon>
    </lineage>
</organism>
<name>A0A6A9UWW0_9ACTN</name>
<gene>
    <name evidence="3" type="ORF">GC722_15610</name>
</gene>
<accession>A0A6A9UWW0</accession>
<feature type="region of interest" description="Disordered" evidence="1">
    <location>
        <begin position="54"/>
        <end position="88"/>
    </location>
</feature>
<dbReference type="RefSeq" id="WP_156611633.1">
    <property type="nucleotide sequence ID" value="NZ_WPCU01000010.1"/>
</dbReference>